<reference evidence="2" key="1">
    <citation type="submission" date="2017-05" db="EMBL/GenBank/DDBJ databases">
        <authorList>
            <person name="Rodrigo-Torres L."/>
            <person name="Arahal R. D."/>
            <person name="Lucena T."/>
        </authorList>
    </citation>
    <scope>NUCLEOTIDE SEQUENCE [LARGE SCALE GENOMIC DNA]</scope>
    <source>
        <strain evidence="2">CECT 8868</strain>
    </source>
</reference>
<proteinExistence type="predicted"/>
<organism evidence="1 2">
    <name type="scientific">Octadecabacter ascidiaceicola</name>
    <dbReference type="NCBI Taxonomy" id="1655543"/>
    <lineage>
        <taxon>Bacteria</taxon>
        <taxon>Pseudomonadati</taxon>
        <taxon>Pseudomonadota</taxon>
        <taxon>Alphaproteobacteria</taxon>
        <taxon>Rhodobacterales</taxon>
        <taxon>Roseobacteraceae</taxon>
        <taxon>Octadecabacter</taxon>
    </lineage>
</organism>
<accession>A0A238JPW9</accession>
<sequence length="245" mass="27919">MSTPKPPQRTVVLHYHLFKNAGTSLDQILKHNFGTTWVTAEFDTGLASNTPDVENWIVQNPEACAFSSHTMKGPLPLIEGVKIIPVLLLRDPVSRIRSAYQFERAQTSDSWGAQLAKQHDFEGYVRARLERVKDRQCRNFQTHRLASFSQNKQPELMRAFDGVRLINATGVIGLVSDFNGTIQLLSKRLRTDFPDFHWVHARENSSKSNSILVSENLNQLLREKNADDLVVLRTLRDLLQTQRGE</sequence>
<dbReference type="SUPFAM" id="SSF52540">
    <property type="entry name" value="P-loop containing nucleoside triphosphate hydrolases"/>
    <property type="match status" value="1"/>
</dbReference>
<dbReference type="RefSeq" id="WP_093995209.1">
    <property type="nucleotide sequence ID" value="NZ_FXYD01000001.1"/>
</dbReference>
<gene>
    <name evidence="1" type="ORF">OCA8868_00801</name>
</gene>
<evidence type="ECO:0008006" key="3">
    <source>
        <dbReference type="Google" id="ProtNLM"/>
    </source>
</evidence>
<evidence type="ECO:0000313" key="2">
    <source>
        <dbReference type="Proteomes" id="UP000203464"/>
    </source>
</evidence>
<dbReference type="AlphaFoldDB" id="A0A238JPW9"/>
<keyword evidence="2" id="KW-1185">Reference proteome</keyword>
<evidence type="ECO:0000313" key="1">
    <source>
        <dbReference type="EMBL" id="SMX32710.1"/>
    </source>
</evidence>
<dbReference type="EMBL" id="FXYD01000001">
    <property type="protein sequence ID" value="SMX32710.1"/>
    <property type="molecule type" value="Genomic_DNA"/>
</dbReference>
<dbReference type="Proteomes" id="UP000203464">
    <property type="component" value="Unassembled WGS sequence"/>
</dbReference>
<dbReference type="Gene3D" id="3.40.50.300">
    <property type="entry name" value="P-loop containing nucleotide triphosphate hydrolases"/>
    <property type="match status" value="1"/>
</dbReference>
<dbReference type="InterPro" id="IPR027417">
    <property type="entry name" value="P-loop_NTPase"/>
</dbReference>
<protein>
    <recommendedName>
        <fullName evidence="3">Sulfotransferase family protein</fullName>
    </recommendedName>
</protein>
<name>A0A238JPW9_9RHOB</name>